<dbReference type="AlphaFoldDB" id="A0AAW2I7P1"/>
<sequence>MQDVRQRGPFGWTVGSVDRQRQHRQRQQNELPGGGNQEGGTQAMRSQDLCEAQPKCQFVVGSRSIILILIKTVLAEKGQNESGNNKSKSRNVITSQRRSDVIPDKTAELKIINITDARRNGDKTGGVMWNIGYDTVLR</sequence>
<evidence type="ECO:0000313" key="2">
    <source>
        <dbReference type="EMBL" id="KAL0277926.1"/>
    </source>
</evidence>
<evidence type="ECO:0000256" key="1">
    <source>
        <dbReference type="SAM" id="MobiDB-lite"/>
    </source>
</evidence>
<proteinExistence type="predicted"/>
<gene>
    <name evidence="2" type="ORF">PYX00_005042</name>
</gene>
<feature type="compositionally biased region" description="Polar residues" evidence="1">
    <location>
        <begin position="80"/>
        <end position="96"/>
    </location>
</feature>
<protein>
    <submittedName>
        <fullName evidence="2">Uncharacterized protein</fullName>
    </submittedName>
</protein>
<feature type="region of interest" description="Disordered" evidence="1">
    <location>
        <begin position="78"/>
        <end position="99"/>
    </location>
</feature>
<reference evidence="2" key="1">
    <citation type="journal article" date="2024" name="Gigascience">
        <title>Chromosome-level genome of the poultry shaft louse Menopon gallinae provides insight into the host-switching and adaptive evolution of parasitic lice.</title>
        <authorList>
            <person name="Xu Y."/>
            <person name="Ma L."/>
            <person name="Liu S."/>
            <person name="Liang Y."/>
            <person name="Liu Q."/>
            <person name="He Z."/>
            <person name="Tian L."/>
            <person name="Duan Y."/>
            <person name="Cai W."/>
            <person name="Li H."/>
            <person name="Song F."/>
        </authorList>
    </citation>
    <scope>NUCLEOTIDE SEQUENCE</scope>
    <source>
        <strain evidence="2">Cailab_2023a</strain>
    </source>
</reference>
<name>A0AAW2I7P1_9NEOP</name>
<comment type="caution">
    <text evidence="2">The sequence shown here is derived from an EMBL/GenBank/DDBJ whole genome shotgun (WGS) entry which is preliminary data.</text>
</comment>
<accession>A0AAW2I7P1</accession>
<organism evidence="2">
    <name type="scientific">Menopon gallinae</name>
    <name type="common">poultry shaft louse</name>
    <dbReference type="NCBI Taxonomy" id="328185"/>
    <lineage>
        <taxon>Eukaryota</taxon>
        <taxon>Metazoa</taxon>
        <taxon>Ecdysozoa</taxon>
        <taxon>Arthropoda</taxon>
        <taxon>Hexapoda</taxon>
        <taxon>Insecta</taxon>
        <taxon>Pterygota</taxon>
        <taxon>Neoptera</taxon>
        <taxon>Paraneoptera</taxon>
        <taxon>Psocodea</taxon>
        <taxon>Troctomorpha</taxon>
        <taxon>Phthiraptera</taxon>
        <taxon>Amblycera</taxon>
        <taxon>Menoponidae</taxon>
        <taxon>Menopon</taxon>
    </lineage>
</organism>
<feature type="region of interest" description="Disordered" evidence="1">
    <location>
        <begin position="1"/>
        <end position="46"/>
    </location>
</feature>
<dbReference type="EMBL" id="JARGDH010000002">
    <property type="protein sequence ID" value="KAL0277926.1"/>
    <property type="molecule type" value="Genomic_DNA"/>
</dbReference>